<name>A0ABM1AVM3_MICOH</name>
<sequence length="125" mass="13984">MTDRIFYINCNLPSIPCEGCYSAPVPPAAPPSPRYYHVLYREHVQAQITWHGETYCLIGGYRVYGDAPLATPAKAEEEKPAPRRARKRQRVQEESDQDLGCPSAKIPRLKMKHGGKGVVPKKHAA</sequence>
<feature type="compositionally biased region" description="Basic residues" evidence="1">
    <location>
        <begin position="107"/>
        <end position="125"/>
    </location>
</feature>
<feature type="region of interest" description="Disordered" evidence="1">
    <location>
        <begin position="72"/>
        <end position="125"/>
    </location>
</feature>
<evidence type="ECO:0000313" key="2">
    <source>
        <dbReference type="Proteomes" id="UP000694915"/>
    </source>
</evidence>
<organism evidence="2 3">
    <name type="scientific">Microtus ochrogaster</name>
    <name type="common">Prairie vole</name>
    <dbReference type="NCBI Taxonomy" id="79684"/>
    <lineage>
        <taxon>Eukaryota</taxon>
        <taxon>Metazoa</taxon>
        <taxon>Chordata</taxon>
        <taxon>Craniata</taxon>
        <taxon>Vertebrata</taxon>
        <taxon>Euteleostomi</taxon>
        <taxon>Mammalia</taxon>
        <taxon>Eutheria</taxon>
        <taxon>Euarchontoglires</taxon>
        <taxon>Glires</taxon>
        <taxon>Rodentia</taxon>
        <taxon>Myomorpha</taxon>
        <taxon>Muroidea</taxon>
        <taxon>Cricetidae</taxon>
        <taxon>Arvicolinae</taxon>
        <taxon>Microtus</taxon>
    </lineage>
</organism>
<evidence type="ECO:0000256" key="1">
    <source>
        <dbReference type="SAM" id="MobiDB-lite"/>
    </source>
</evidence>
<gene>
    <name evidence="3" type="primary">Dpep2nb</name>
</gene>
<reference evidence="3" key="1">
    <citation type="submission" date="2025-08" db="UniProtKB">
        <authorList>
            <consortium name="RefSeq"/>
        </authorList>
    </citation>
    <scope>IDENTIFICATION</scope>
</reference>
<proteinExistence type="predicted"/>
<dbReference type="RefSeq" id="XP_013209133.1">
    <property type="nucleotide sequence ID" value="XM_013353679.1"/>
</dbReference>
<evidence type="ECO:0000313" key="3">
    <source>
        <dbReference type="RefSeq" id="XP_013209133.1"/>
    </source>
</evidence>
<protein>
    <submittedName>
        <fullName evidence="3">DPEP2 neighbor protein</fullName>
    </submittedName>
</protein>
<dbReference type="Proteomes" id="UP000694915">
    <property type="component" value="Chromosome 4"/>
</dbReference>
<dbReference type="GeneID" id="106144344"/>
<accession>A0ABM1AVM3</accession>
<keyword evidence="2" id="KW-1185">Reference proteome</keyword>